<organism evidence="3 4">
    <name type="scientific">Brucella pseudogrignonensis</name>
    <dbReference type="NCBI Taxonomy" id="419475"/>
    <lineage>
        <taxon>Bacteria</taxon>
        <taxon>Pseudomonadati</taxon>
        <taxon>Pseudomonadota</taxon>
        <taxon>Alphaproteobacteria</taxon>
        <taxon>Hyphomicrobiales</taxon>
        <taxon>Brucellaceae</taxon>
        <taxon>Brucella/Ochrobactrum group</taxon>
        <taxon>Brucella</taxon>
    </lineage>
</organism>
<feature type="coiled-coil region" evidence="1">
    <location>
        <begin position="126"/>
        <end position="154"/>
    </location>
</feature>
<feature type="compositionally biased region" description="Low complexity" evidence="2">
    <location>
        <begin position="95"/>
        <end position="118"/>
    </location>
</feature>
<reference evidence="3 4" key="1">
    <citation type="submission" date="2023-07" db="EMBL/GenBank/DDBJ databases">
        <title>Sorghum-associated microbial communities from plants grown in Nebraska, USA.</title>
        <authorList>
            <person name="Schachtman D."/>
        </authorList>
    </citation>
    <scope>NUCLEOTIDE SEQUENCE [LARGE SCALE GENOMIC DNA]</scope>
    <source>
        <strain evidence="3 4">DS1730</strain>
    </source>
</reference>
<feature type="region of interest" description="Disordered" evidence="2">
    <location>
        <begin position="1"/>
        <end position="52"/>
    </location>
</feature>
<evidence type="ECO:0000256" key="1">
    <source>
        <dbReference type="SAM" id="Coils"/>
    </source>
</evidence>
<keyword evidence="1" id="KW-0175">Coiled coil</keyword>
<dbReference type="InterPro" id="IPR009057">
    <property type="entry name" value="Homeodomain-like_sf"/>
</dbReference>
<dbReference type="Proteomes" id="UP001184614">
    <property type="component" value="Unassembled WGS sequence"/>
</dbReference>
<name>A0ABU1MBM6_9HYPH</name>
<feature type="region of interest" description="Disordered" evidence="2">
    <location>
        <begin position="93"/>
        <end position="120"/>
    </location>
</feature>
<keyword evidence="4" id="KW-1185">Reference proteome</keyword>
<dbReference type="InterPro" id="IPR002514">
    <property type="entry name" value="Transposase_8"/>
</dbReference>
<evidence type="ECO:0000313" key="3">
    <source>
        <dbReference type="EMBL" id="MDR6433440.1"/>
    </source>
</evidence>
<protein>
    <submittedName>
        <fullName evidence="3">Transposase</fullName>
    </submittedName>
</protein>
<dbReference type="EMBL" id="JAVDQT010000005">
    <property type="protein sequence ID" value="MDR6433440.1"/>
    <property type="molecule type" value="Genomic_DNA"/>
</dbReference>
<sequence length="158" mass="17070">MADENTSNTNSTVTETPATVKSVKPRKTAAKAAPVAEEKTTAKRKKYTPEQRASIMSSIEAATKNGKQTLKAALQQAEVSEQTYYNWKNAAEKVAPTSAPKSTPKSAPKPASKAVKTASGDDLASLVSLEAENNKLRKELATKLREENAELRRRLGKL</sequence>
<dbReference type="SUPFAM" id="SSF46689">
    <property type="entry name" value="Homeodomain-like"/>
    <property type="match status" value="1"/>
</dbReference>
<dbReference type="Pfam" id="PF01527">
    <property type="entry name" value="HTH_Tnp_1"/>
    <property type="match status" value="1"/>
</dbReference>
<proteinExistence type="predicted"/>
<accession>A0ABU1MBM6</accession>
<evidence type="ECO:0000313" key="4">
    <source>
        <dbReference type="Proteomes" id="UP001184614"/>
    </source>
</evidence>
<feature type="compositionally biased region" description="Low complexity" evidence="2">
    <location>
        <begin position="1"/>
        <end position="16"/>
    </location>
</feature>
<gene>
    <name evidence="3" type="ORF">J2782_003186</name>
</gene>
<dbReference type="RefSeq" id="WP_310014249.1">
    <property type="nucleotide sequence ID" value="NZ_JAVDQT010000005.1"/>
</dbReference>
<comment type="caution">
    <text evidence="3">The sequence shown here is derived from an EMBL/GenBank/DDBJ whole genome shotgun (WGS) entry which is preliminary data.</text>
</comment>
<evidence type="ECO:0000256" key="2">
    <source>
        <dbReference type="SAM" id="MobiDB-lite"/>
    </source>
</evidence>